<name>A0ABX0SBP3_9ACTN</name>
<dbReference type="Gene3D" id="1.10.10.10">
    <property type="entry name" value="Winged helix-like DNA-binding domain superfamily/Winged helix DNA-binding domain"/>
    <property type="match status" value="1"/>
</dbReference>
<evidence type="ECO:0000313" key="1">
    <source>
        <dbReference type="EMBL" id="NIH55804.1"/>
    </source>
</evidence>
<accession>A0ABX0SBP3</accession>
<dbReference type="CDD" id="cd00090">
    <property type="entry name" value="HTH_ARSR"/>
    <property type="match status" value="1"/>
</dbReference>
<dbReference type="RefSeq" id="WP_167164444.1">
    <property type="nucleotide sequence ID" value="NZ_JAAMOZ010000001.1"/>
</dbReference>
<keyword evidence="2" id="KW-1185">Reference proteome</keyword>
<dbReference type="EMBL" id="JAAMOZ010000001">
    <property type="protein sequence ID" value="NIH55804.1"/>
    <property type="molecule type" value="Genomic_DNA"/>
</dbReference>
<comment type="caution">
    <text evidence="1">The sequence shown here is derived from an EMBL/GenBank/DDBJ whole genome shotgun (WGS) entry which is preliminary data.</text>
</comment>
<reference evidence="1 2" key="1">
    <citation type="submission" date="2020-02" db="EMBL/GenBank/DDBJ databases">
        <title>Sequencing the genomes of 1000 actinobacteria strains.</title>
        <authorList>
            <person name="Klenk H.-P."/>
        </authorList>
    </citation>
    <scope>NUCLEOTIDE SEQUENCE [LARGE SCALE GENOMIC DNA]</scope>
    <source>
        <strain evidence="1 2">DSM 19609</strain>
    </source>
</reference>
<organism evidence="1 2">
    <name type="scientific">Brooklawnia cerclae</name>
    <dbReference type="NCBI Taxonomy" id="349934"/>
    <lineage>
        <taxon>Bacteria</taxon>
        <taxon>Bacillati</taxon>
        <taxon>Actinomycetota</taxon>
        <taxon>Actinomycetes</taxon>
        <taxon>Propionibacteriales</taxon>
        <taxon>Propionibacteriaceae</taxon>
        <taxon>Brooklawnia</taxon>
    </lineage>
</organism>
<dbReference type="InterPro" id="IPR036390">
    <property type="entry name" value="WH_DNA-bd_sf"/>
</dbReference>
<dbReference type="Proteomes" id="UP000749311">
    <property type="component" value="Unassembled WGS sequence"/>
</dbReference>
<dbReference type="InterPro" id="IPR011991">
    <property type="entry name" value="ArsR-like_HTH"/>
</dbReference>
<dbReference type="Pfam" id="PF12840">
    <property type="entry name" value="HTH_20"/>
    <property type="match status" value="1"/>
</dbReference>
<gene>
    <name evidence="1" type="ORF">FB473_000449</name>
</gene>
<proteinExistence type="predicted"/>
<sequence>MIRSAAGGPQDTGLTSVGITAARARVLARLRSRREPWTVQELGDALGLHRNTIREHLAALTAQGLADMCETRADGPGRPAQYYRATPLGCGVDYVETLGALLDALDVLPDRDAFIREVGERWGNRLAAQLADTHGEIRLVAALNELGFGPAQVANGNLVLRNCPVLAAANRNPEAVCGIHKGLMRVLARASDDVPQAEVELIPNGAPGGCLLVVTQRARAVASDA</sequence>
<dbReference type="SUPFAM" id="SSF46785">
    <property type="entry name" value="Winged helix' DNA-binding domain"/>
    <property type="match status" value="1"/>
</dbReference>
<dbReference type="InterPro" id="IPR036388">
    <property type="entry name" value="WH-like_DNA-bd_sf"/>
</dbReference>
<protein>
    <submittedName>
        <fullName evidence="1">ArsR family transcriptional regulator</fullName>
    </submittedName>
</protein>
<evidence type="ECO:0000313" key="2">
    <source>
        <dbReference type="Proteomes" id="UP000749311"/>
    </source>
</evidence>